<keyword evidence="2" id="KW-1185">Reference proteome</keyword>
<dbReference type="KEGG" id="mam:Mesau_05152"/>
<dbReference type="EMBL" id="CP003358">
    <property type="protein sequence ID" value="AGB47462.1"/>
    <property type="molecule type" value="Genomic_DNA"/>
</dbReference>
<evidence type="ECO:0000313" key="2">
    <source>
        <dbReference type="Proteomes" id="UP000010998"/>
    </source>
</evidence>
<protein>
    <submittedName>
        <fullName evidence="1">Uncharacterized protein</fullName>
    </submittedName>
</protein>
<proteinExistence type="predicted"/>
<dbReference type="HOGENOM" id="CLU_2465437_0_0_5"/>
<reference evidence="2" key="1">
    <citation type="submission" date="2012-02" db="EMBL/GenBank/DDBJ databases">
        <title>Complete sequence of Mesorhizobium australicum WSM2073.</title>
        <authorList>
            <person name="Lucas S."/>
            <person name="Han J."/>
            <person name="Lapidus A."/>
            <person name="Cheng J.-F."/>
            <person name="Goodwin L."/>
            <person name="Pitluck S."/>
            <person name="Peters L."/>
            <person name="Gu W."/>
            <person name="Detter J.C."/>
            <person name="Han C."/>
            <person name="Tapia R."/>
            <person name="Land M."/>
            <person name="Hauser L."/>
            <person name="Kyrpides N."/>
            <person name="Ivanova N."/>
            <person name="Pagani I."/>
            <person name="Reeve W.G."/>
            <person name="Howieson J.G."/>
            <person name="Tiwari R.P."/>
            <person name="O'Hara G.W."/>
            <person name="Atkins C.A."/>
            <person name="Ronson C.W."/>
            <person name="Nandasena K.G."/>
            <person name="Woyke T."/>
        </authorList>
    </citation>
    <scope>NUCLEOTIDE SEQUENCE [LARGE SCALE GENOMIC DNA]</scope>
    <source>
        <strain evidence="2">LMG 24608 / HAMBI 3006 / WSM2073</strain>
    </source>
</reference>
<name>L0KPW4_MESAW</name>
<sequence length="88" mass="9908">MTVSRLEGPAGTYFSRGLRPPLSLRDLRTNGNRLSEKIDADFSAKCFSTSDFREIRDLTGSRANAREQRQSVGTHGQVLIIHENMLKE</sequence>
<dbReference type="Proteomes" id="UP000010998">
    <property type="component" value="Chromosome"/>
</dbReference>
<evidence type="ECO:0000313" key="1">
    <source>
        <dbReference type="EMBL" id="AGB47462.1"/>
    </source>
</evidence>
<accession>L0KPW4</accession>
<gene>
    <name evidence="1" type="ordered locus">Mesau_05152</name>
</gene>
<organism evidence="1 2">
    <name type="scientific">Mesorhizobium australicum (strain HAMBI 3006 / LMG 24608 / WSM2073)</name>
    <dbReference type="NCBI Taxonomy" id="754035"/>
    <lineage>
        <taxon>Bacteria</taxon>
        <taxon>Pseudomonadati</taxon>
        <taxon>Pseudomonadota</taxon>
        <taxon>Alphaproteobacteria</taxon>
        <taxon>Hyphomicrobiales</taxon>
        <taxon>Phyllobacteriaceae</taxon>
        <taxon>Mesorhizobium</taxon>
    </lineage>
</organism>
<dbReference type="AlphaFoldDB" id="L0KPW4"/>